<dbReference type="KEGG" id="ruv:EC9_43430"/>
<dbReference type="InterPro" id="IPR047589">
    <property type="entry name" value="DUF11_rpt"/>
</dbReference>
<dbReference type="AlphaFoldDB" id="A0A517M5I8"/>
<dbReference type="NCBIfam" id="TIGR01451">
    <property type="entry name" value="B_ant_repeat"/>
    <property type="match status" value="1"/>
</dbReference>
<dbReference type="Proteomes" id="UP000319557">
    <property type="component" value="Chromosome"/>
</dbReference>
<dbReference type="OrthoDB" id="238179at2"/>
<dbReference type="EMBL" id="CP036261">
    <property type="protein sequence ID" value="QDS90138.1"/>
    <property type="molecule type" value="Genomic_DNA"/>
</dbReference>
<gene>
    <name evidence="4" type="primary">omcB_2</name>
    <name evidence="4" type="ORF">EC9_43430</name>
</gene>
<proteinExistence type="predicted"/>
<dbReference type="InterPro" id="IPR013783">
    <property type="entry name" value="Ig-like_fold"/>
</dbReference>
<feature type="compositionally biased region" description="Polar residues" evidence="1">
    <location>
        <begin position="78"/>
        <end position="108"/>
    </location>
</feature>
<feature type="compositionally biased region" description="Low complexity" evidence="1">
    <location>
        <begin position="129"/>
        <end position="140"/>
    </location>
</feature>
<feature type="compositionally biased region" description="Low complexity" evidence="1">
    <location>
        <begin position="318"/>
        <end position="347"/>
    </location>
</feature>
<feature type="compositionally biased region" description="Low complexity" evidence="1">
    <location>
        <begin position="378"/>
        <end position="391"/>
    </location>
</feature>
<evidence type="ECO:0000313" key="4">
    <source>
        <dbReference type="EMBL" id="QDS90138.1"/>
    </source>
</evidence>
<feature type="compositionally biased region" description="Low complexity" evidence="1">
    <location>
        <begin position="50"/>
        <end position="65"/>
    </location>
</feature>
<dbReference type="Gene3D" id="2.60.40.10">
    <property type="entry name" value="Immunoglobulins"/>
    <property type="match status" value="2"/>
</dbReference>
<evidence type="ECO:0000313" key="5">
    <source>
        <dbReference type="Proteomes" id="UP000319557"/>
    </source>
</evidence>
<dbReference type="PANTHER" id="PTHR34819">
    <property type="entry name" value="LARGE CYSTEINE-RICH PERIPLASMIC PROTEIN OMCB"/>
    <property type="match status" value="1"/>
</dbReference>
<feature type="compositionally biased region" description="Low complexity" evidence="1">
    <location>
        <begin position="288"/>
        <end position="304"/>
    </location>
</feature>
<feature type="compositionally biased region" description="Low complexity" evidence="1">
    <location>
        <begin position="251"/>
        <end position="262"/>
    </location>
</feature>
<keyword evidence="2" id="KW-0732">Signal</keyword>
<feature type="domain" description="DUF11" evidence="3">
    <location>
        <begin position="421"/>
        <end position="506"/>
    </location>
</feature>
<feature type="region of interest" description="Disordered" evidence="1">
    <location>
        <begin position="288"/>
        <end position="392"/>
    </location>
</feature>
<protein>
    <submittedName>
        <fullName evidence="4">Large cysteine-rich periplasmic protein OmcB</fullName>
    </submittedName>
</protein>
<name>A0A517M5I8_9BACT</name>
<accession>A0A517M5I8</accession>
<keyword evidence="5" id="KW-1185">Reference proteome</keyword>
<feature type="domain" description="DUF11" evidence="3">
    <location>
        <begin position="744"/>
        <end position="842"/>
    </location>
</feature>
<dbReference type="InterPro" id="IPR051172">
    <property type="entry name" value="Chlamydia_OmcB"/>
</dbReference>
<dbReference type="RefSeq" id="WP_145348015.1">
    <property type="nucleotide sequence ID" value="NZ_CP036261.1"/>
</dbReference>
<evidence type="ECO:0000259" key="3">
    <source>
        <dbReference type="Pfam" id="PF01345"/>
    </source>
</evidence>
<feature type="chain" id="PRO_5022080582" evidence="2">
    <location>
        <begin position="24"/>
        <end position="874"/>
    </location>
</feature>
<sequence precursor="true">MSRFAKLSLVLFACLLSTAPAIGQTAQPYTNGSAQGENNTIRQVVGKQPSSRSNSSRSSRSSGSSVGILSRLFGGGSNNSQPANQNQYQPPSPQLRTASRPTNNSSQPLPSPFIPTPSSSYNGSGAGTASSPAPVPYVAPGQPQPLLDPEDREAMLAQQREATAAIPQADNYDEVEVESVETYSAGSSSQGQSISIDDSFSTSSSSRRADRRTTFSTEEAVTIDSSSSSSTRRSTTVGQTPSVPRKPLPGSVSVETTTQQTEESVETEVIELATPEPAAQLEIVETAPRAAAAPAPSVQSPSDAGQSQFQHDAHLNLESQTQTQSESQFTTRGSTVRSSNTRSSTARGVIGGVPASRSYQVPARTASAPAAVEPKETPAPAVEQPAVQAEPTAKEIAIDPRDNNGQMMMSEIPTIRVLTHGPDEIQINQVAEYSIIVENNGTIDAPGVMIRASLPSWTAVRSHQTTAGDVEPEPHQGQRRMLWQINTLPAGKSETLTLRIAAERAETFDVGVEWTVLPQQRTAQVRVQEPRVKLVIEGPDEVVFGESRVYKVRVMNPGNGIANDVSFTLSPNSATPQNQRIGTIPPGKEAQFEIELTAQDRGGLEIHGLAVGANDLRNEEIKKIRVLTADLVATLTGPPVKYHNTLANYHLKINNAGTAASNDVVAVLRLPEGVVYKSGIPGAELVGEFLRWKVDEMAPGATADYDLQCELAGVGAHLLAFECRGSAAGRATVSLTTEVEAIADLVLTINDPVAPAPVGEEVNYEIVIRNRGTLAAEGVKVIAQFSNGIEPIKVAGHAGELVPGQVLFDAIPRIDAGEQVKLSVRAKAMNAAHHRFRAEVTAGETILVAEEATRYMEVSKDRISRQSNSSANQR</sequence>
<reference evidence="4 5" key="1">
    <citation type="submission" date="2019-02" db="EMBL/GenBank/DDBJ databases">
        <title>Deep-cultivation of Planctomycetes and their phenomic and genomic characterization uncovers novel biology.</title>
        <authorList>
            <person name="Wiegand S."/>
            <person name="Jogler M."/>
            <person name="Boedeker C."/>
            <person name="Pinto D."/>
            <person name="Vollmers J."/>
            <person name="Rivas-Marin E."/>
            <person name="Kohn T."/>
            <person name="Peeters S.H."/>
            <person name="Heuer A."/>
            <person name="Rast P."/>
            <person name="Oberbeckmann S."/>
            <person name="Bunk B."/>
            <person name="Jeske O."/>
            <person name="Meyerdierks A."/>
            <person name="Storesund J.E."/>
            <person name="Kallscheuer N."/>
            <person name="Luecker S."/>
            <person name="Lage O.M."/>
            <person name="Pohl T."/>
            <person name="Merkel B.J."/>
            <person name="Hornburger P."/>
            <person name="Mueller R.-W."/>
            <person name="Bruemmer F."/>
            <person name="Labrenz M."/>
            <person name="Spormann A.M."/>
            <person name="Op den Camp H."/>
            <person name="Overmann J."/>
            <person name="Amann R."/>
            <person name="Jetten M.S.M."/>
            <person name="Mascher T."/>
            <person name="Medema M.H."/>
            <person name="Devos D.P."/>
            <person name="Kaster A.-K."/>
            <person name="Ovreas L."/>
            <person name="Rohde M."/>
            <person name="Galperin M.Y."/>
            <person name="Jogler C."/>
        </authorList>
    </citation>
    <scope>NUCLEOTIDE SEQUENCE [LARGE SCALE GENOMIC DNA]</scope>
    <source>
        <strain evidence="4 5">EC9</strain>
    </source>
</reference>
<feature type="region of interest" description="Disordered" evidence="1">
    <location>
        <begin position="44"/>
        <end position="148"/>
    </location>
</feature>
<dbReference type="Pfam" id="PF01345">
    <property type="entry name" value="DUF11"/>
    <property type="match status" value="2"/>
</dbReference>
<organism evidence="4 5">
    <name type="scientific">Rosistilla ulvae</name>
    <dbReference type="NCBI Taxonomy" id="1930277"/>
    <lineage>
        <taxon>Bacteria</taxon>
        <taxon>Pseudomonadati</taxon>
        <taxon>Planctomycetota</taxon>
        <taxon>Planctomycetia</taxon>
        <taxon>Pirellulales</taxon>
        <taxon>Pirellulaceae</taxon>
        <taxon>Rosistilla</taxon>
    </lineage>
</organism>
<evidence type="ECO:0000256" key="1">
    <source>
        <dbReference type="SAM" id="MobiDB-lite"/>
    </source>
</evidence>
<dbReference type="InterPro" id="IPR001434">
    <property type="entry name" value="OmcB-like_DUF11"/>
</dbReference>
<feature type="region of interest" description="Disordered" evidence="1">
    <location>
        <begin position="164"/>
        <end position="267"/>
    </location>
</feature>
<evidence type="ECO:0000256" key="2">
    <source>
        <dbReference type="SAM" id="SignalP"/>
    </source>
</evidence>
<feature type="signal peptide" evidence="2">
    <location>
        <begin position="1"/>
        <end position="23"/>
    </location>
</feature>
<dbReference type="PANTHER" id="PTHR34819:SF3">
    <property type="entry name" value="CELL SURFACE PROTEIN"/>
    <property type="match status" value="1"/>
</dbReference>
<feature type="compositionally biased region" description="Low complexity" evidence="1">
    <location>
        <begin position="184"/>
        <end position="206"/>
    </location>
</feature>
<feature type="compositionally biased region" description="Low complexity" evidence="1">
    <location>
        <begin position="225"/>
        <end position="236"/>
    </location>
</feature>